<dbReference type="InterPro" id="IPR050625">
    <property type="entry name" value="ParA/MinD_ATPase"/>
</dbReference>
<dbReference type="GO" id="GO:0051782">
    <property type="term" value="P:negative regulation of cell division"/>
    <property type="evidence" value="ECO:0007669"/>
    <property type="project" value="TreeGrafter"/>
</dbReference>
<protein>
    <submittedName>
        <fullName evidence="4">Cobyrinic acid a,c-diamide synthase</fullName>
    </submittedName>
</protein>
<evidence type="ECO:0000313" key="5">
    <source>
        <dbReference type="Proteomes" id="UP000308054"/>
    </source>
</evidence>
<evidence type="ECO:0000259" key="3">
    <source>
        <dbReference type="SMART" id="SM00382"/>
    </source>
</evidence>
<evidence type="ECO:0000256" key="1">
    <source>
        <dbReference type="ARBA" id="ARBA00022741"/>
    </source>
</evidence>
<dbReference type="GO" id="GO:0009898">
    <property type="term" value="C:cytoplasmic side of plasma membrane"/>
    <property type="evidence" value="ECO:0007669"/>
    <property type="project" value="TreeGrafter"/>
</dbReference>
<sequence length="275" mass="27922">MNAIPAASPFSEAEPRTAGPVVAVASGKGGVGKTVVATSLARAFSRVGERVLLVDADLGMANVDVQLGLNPPGDIATVIAGTMTLSEAIAPAAGGSEKKGGFDVISGRSGSAALASLELASVNNLAAGLAAASMSYDRTILDLAAGADRATVRLAVAADDVVVVISDEPTSLTDAYAFVKTLRMRDEGASPFVVVNNAPDKAAAEGAYRTFARTCESFLGFTPPLAGIVRRDPNVGLAIRAQSLLGVRSPSTAAAKDIETLAWRLAEGVEERGRA</sequence>
<dbReference type="AlphaFoldDB" id="A0A4S2GYP5"/>
<dbReference type="GO" id="GO:0016887">
    <property type="term" value="F:ATP hydrolysis activity"/>
    <property type="evidence" value="ECO:0007669"/>
    <property type="project" value="TreeGrafter"/>
</dbReference>
<dbReference type="GO" id="GO:0005829">
    <property type="term" value="C:cytosol"/>
    <property type="evidence" value="ECO:0007669"/>
    <property type="project" value="TreeGrafter"/>
</dbReference>
<comment type="caution">
    <text evidence="4">The sequence shown here is derived from an EMBL/GenBank/DDBJ whole genome shotgun (WGS) entry which is preliminary data.</text>
</comment>
<keyword evidence="5" id="KW-1185">Reference proteome</keyword>
<dbReference type="InterPro" id="IPR027417">
    <property type="entry name" value="P-loop_NTPase"/>
</dbReference>
<dbReference type="InterPro" id="IPR003593">
    <property type="entry name" value="AAA+_ATPase"/>
</dbReference>
<organism evidence="4 5">
    <name type="scientific">Marinicauda algicola</name>
    <dbReference type="NCBI Taxonomy" id="2029849"/>
    <lineage>
        <taxon>Bacteria</taxon>
        <taxon>Pseudomonadati</taxon>
        <taxon>Pseudomonadota</taxon>
        <taxon>Alphaproteobacteria</taxon>
        <taxon>Maricaulales</taxon>
        <taxon>Maricaulaceae</taxon>
        <taxon>Marinicauda</taxon>
    </lineage>
</organism>
<dbReference type="RefSeq" id="WP_135995933.1">
    <property type="nucleotide sequence ID" value="NZ_CP071057.1"/>
</dbReference>
<dbReference type="EMBL" id="SRXW01000003">
    <property type="protein sequence ID" value="TGY88088.1"/>
    <property type="molecule type" value="Genomic_DNA"/>
</dbReference>
<dbReference type="Gene3D" id="3.40.50.300">
    <property type="entry name" value="P-loop containing nucleotide triphosphate hydrolases"/>
    <property type="match status" value="1"/>
</dbReference>
<name>A0A4S2GYP5_9PROT</name>
<dbReference type="SMART" id="SM00382">
    <property type="entry name" value="AAA"/>
    <property type="match status" value="1"/>
</dbReference>
<keyword evidence="2" id="KW-0067">ATP-binding</keyword>
<dbReference type="PIRSF" id="PIRSF003092">
    <property type="entry name" value="MinD"/>
    <property type="match status" value="1"/>
</dbReference>
<feature type="domain" description="AAA+ ATPase" evidence="3">
    <location>
        <begin position="18"/>
        <end position="216"/>
    </location>
</feature>
<dbReference type="PANTHER" id="PTHR43384">
    <property type="entry name" value="SEPTUM SITE-DETERMINING PROTEIN MIND HOMOLOG, CHLOROPLASTIC-RELATED"/>
    <property type="match status" value="1"/>
</dbReference>
<dbReference type="Proteomes" id="UP000308054">
    <property type="component" value="Unassembled WGS sequence"/>
</dbReference>
<dbReference type="Pfam" id="PF01656">
    <property type="entry name" value="CbiA"/>
    <property type="match status" value="1"/>
</dbReference>
<keyword evidence="1" id="KW-0547">Nucleotide-binding</keyword>
<dbReference type="GO" id="GO:0005524">
    <property type="term" value="F:ATP binding"/>
    <property type="evidence" value="ECO:0007669"/>
    <property type="project" value="UniProtKB-KW"/>
</dbReference>
<dbReference type="OrthoDB" id="9804460at2"/>
<dbReference type="InterPro" id="IPR025501">
    <property type="entry name" value="MinD_FleN"/>
</dbReference>
<dbReference type="SUPFAM" id="SSF52540">
    <property type="entry name" value="P-loop containing nucleoside triphosphate hydrolases"/>
    <property type="match status" value="1"/>
</dbReference>
<evidence type="ECO:0000313" key="4">
    <source>
        <dbReference type="EMBL" id="TGY88088.1"/>
    </source>
</evidence>
<reference evidence="4 5" key="1">
    <citation type="journal article" date="2017" name="Int. J. Syst. Evol. Microbiol.">
        <title>Marinicauda algicola sp. nov., isolated from a marine red alga Rhodosorus marinus.</title>
        <authorList>
            <person name="Jeong S.E."/>
            <person name="Jeon S.H."/>
            <person name="Chun B.H."/>
            <person name="Kim D.W."/>
            <person name="Jeon C.O."/>
        </authorList>
    </citation>
    <scope>NUCLEOTIDE SEQUENCE [LARGE SCALE GENOMIC DNA]</scope>
    <source>
        <strain evidence="4 5">JCM 31718</strain>
    </source>
</reference>
<dbReference type="InterPro" id="IPR002586">
    <property type="entry name" value="CobQ/CobB/MinD/ParA_Nub-bd_dom"/>
</dbReference>
<accession>A0A4S2GYP5</accession>
<dbReference type="PANTHER" id="PTHR43384:SF4">
    <property type="entry name" value="CELLULOSE BIOSYNTHESIS PROTEIN BCSQ-RELATED"/>
    <property type="match status" value="1"/>
</dbReference>
<evidence type="ECO:0000256" key="2">
    <source>
        <dbReference type="ARBA" id="ARBA00022840"/>
    </source>
</evidence>
<gene>
    <name evidence="4" type="ORF">E5163_09605</name>
</gene>
<proteinExistence type="predicted"/>